<reference evidence="1 2" key="2">
    <citation type="submission" date="2017-10" db="EMBL/GenBank/DDBJ databases">
        <title>Extensive intraspecific genome diversity in a model arbuscular mycorrhizal fungus.</title>
        <authorList>
            <person name="Chen E.C.H."/>
            <person name="Morin E."/>
            <person name="Baudet D."/>
            <person name="Noel J."/>
            <person name="Ndikumana S."/>
            <person name="Charron P."/>
            <person name="St-Onge C."/>
            <person name="Giorgi J."/>
            <person name="Grigoriev I.V."/>
            <person name="Roux C."/>
            <person name="Martin F.M."/>
            <person name="Corradi N."/>
        </authorList>
    </citation>
    <scope>NUCLEOTIDE SEQUENCE [LARGE SCALE GENOMIC DNA]</scope>
    <source>
        <strain evidence="1 2">C2</strain>
    </source>
</reference>
<sequence length="150" mass="17314">MVGLKNRELYKGYRSALATIFLELNPSGPSIGSILRSKSNSYWKVSTYANIQDILSLIKRESLTGGKFMGTVIREISEGLELHFFNNKKKLEKKILIFAQGIFLSYKVWVFDQALKEFVVVKVPLNLKMWFKFDETNWLAMIKSILPLPF</sequence>
<dbReference type="VEuPathDB" id="FungiDB:FUN_010647"/>
<dbReference type="Proteomes" id="UP000233469">
    <property type="component" value="Unassembled WGS sequence"/>
</dbReference>
<protein>
    <submittedName>
        <fullName evidence="1">Uncharacterized protein</fullName>
    </submittedName>
</protein>
<proteinExistence type="predicted"/>
<name>A0A2N1MTD8_9GLOM</name>
<gene>
    <name evidence="1" type="ORF">RhiirC2_786918</name>
</gene>
<evidence type="ECO:0000313" key="1">
    <source>
        <dbReference type="EMBL" id="PKK64867.1"/>
    </source>
</evidence>
<dbReference type="AlphaFoldDB" id="A0A2N1MTD8"/>
<organism evidence="1 2">
    <name type="scientific">Rhizophagus irregularis</name>
    <dbReference type="NCBI Taxonomy" id="588596"/>
    <lineage>
        <taxon>Eukaryota</taxon>
        <taxon>Fungi</taxon>
        <taxon>Fungi incertae sedis</taxon>
        <taxon>Mucoromycota</taxon>
        <taxon>Glomeromycotina</taxon>
        <taxon>Glomeromycetes</taxon>
        <taxon>Glomerales</taxon>
        <taxon>Glomeraceae</taxon>
        <taxon>Rhizophagus</taxon>
    </lineage>
</organism>
<dbReference type="EMBL" id="LLXL01001364">
    <property type="protein sequence ID" value="PKK64867.1"/>
    <property type="molecule type" value="Genomic_DNA"/>
</dbReference>
<accession>A0A2N1MTD8</accession>
<comment type="caution">
    <text evidence="1">The sequence shown here is derived from an EMBL/GenBank/DDBJ whole genome shotgun (WGS) entry which is preliminary data.</text>
</comment>
<evidence type="ECO:0000313" key="2">
    <source>
        <dbReference type="Proteomes" id="UP000233469"/>
    </source>
</evidence>
<reference evidence="1 2" key="1">
    <citation type="submission" date="2016-04" db="EMBL/GenBank/DDBJ databases">
        <title>Genome analyses suggest a sexual origin of heterokaryosis in a supposedly ancient asexual fungus.</title>
        <authorList>
            <person name="Ropars J."/>
            <person name="Sedzielewska K."/>
            <person name="Noel J."/>
            <person name="Charron P."/>
            <person name="Farinelli L."/>
            <person name="Marton T."/>
            <person name="Kruger M."/>
            <person name="Pelin A."/>
            <person name="Brachmann A."/>
            <person name="Corradi N."/>
        </authorList>
    </citation>
    <scope>NUCLEOTIDE SEQUENCE [LARGE SCALE GENOMIC DNA]</scope>
    <source>
        <strain evidence="1 2">C2</strain>
    </source>
</reference>